<proteinExistence type="predicted"/>
<dbReference type="RefSeq" id="WP_148903786.1">
    <property type="nucleotide sequence ID" value="NZ_VSZQ01000144.1"/>
</dbReference>
<dbReference type="GO" id="GO:0006508">
    <property type="term" value="P:proteolysis"/>
    <property type="evidence" value="ECO:0007669"/>
    <property type="project" value="UniProtKB-KW"/>
</dbReference>
<dbReference type="SUPFAM" id="SSF50494">
    <property type="entry name" value="Trypsin-like serine proteases"/>
    <property type="match status" value="1"/>
</dbReference>
<keyword evidence="2" id="KW-1185">Reference proteome</keyword>
<dbReference type="EMBL" id="VSZQ01000144">
    <property type="protein sequence ID" value="TYR55878.1"/>
    <property type="molecule type" value="Genomic_DNA"/>
</dbReference>
<evidence type="ECO:0000313" key="1">
    <source>
        <dbReference type="EMBL" id="TYR55878.1"/>
    </source>
</evidence>
<reference evidence="1 2" key="1">
    <citation type="submission" date="2019-08" db="EMBL/GenBank/DDBJ databases">
        <title>Draft genome for granaticin producer strain Streptomyces parvus C05.</title>
        <authorList>
            <person name="Gonzalez-Pimentel J.L."/>
        </authorList>
    </citation>
    <scope>NUCLEOTIDE SEQUENCE [LARGE SCALE GENOMIC DNA]</scope>
    <source>
        <strain evidence="1 2">C05</strain>
    </source>
</reference>
<comment type="caution">
    <text evidence="1">The sequence shown here is derived from an EMBL/GenBank/DDBJ whole genome shotgun (WGS) entry which is preliminary data.</text>
</comment>
<name>A0A5D4IRT1_9ACTN</name>
<dbReference type="GO" id="GO:0008233">
    <property type="term" value="F:peptidase activity"/>
    <property type="evidence" value="ECO:0007669"/>
    <property type="project" value="UniProtKB-KW"/>
</dbReference>
<dbReference type="InterPro" id="IPR043504">
    <property type="entry name" value="Peptidase_S1_PA_chymotrypsin"/>
</dbReference>
<dbReference type="AlphaFoldDB" id="A0A5D4IRT1"/>
<dbReference type="InterPro" id="IPR009003">
    <property type="entry name" value="Peptidase_S1_PA"/>
</dbReference>
<dbReference type="Pfam" id="PF13365">
    <property type="entry name" value="Trypsin_2"/>
    <property type="match status" value="1"/>
</dbReference>
<keyword evidence="1" id="KW-0378">Hydrolase</keyword>
<dbReference type="Proteomes" id="UP000323242">
    <property type="component" value="Unassembled WGS sequence"/>
</dbReference>
<dbReference type="Gene3D" id="2.40.10.10">
    <property type="entry name" value="Trypsin-like serine proteases"/>
    <property type="match status" value="2"/>
</dbReference>
<gene>
    <name evidence="1" type="ORF">FY004_24225</name>
</gene>
<evidence type="ECO:0000313" key="2">
    <source>
        <dbReference type="Proteomes" id="UP000323242"/>
    </source>
</evidence>
<accession>A0A5D4IRT1</accession>
<protein>
    <submittedName>
        <fullName evidence="1">Serine protease</fullName>
    </submittedName>
</protein>
<organism evidence="1 2">
    <name type="scientific">Streptomyces parvus</name>
    <dbReference type="NCBI Taxonomy" id="66428"/>
    <lineage>
        <taxon>Bacteria</taxon>
        <taxon>Bacillati</taxon>
        <taxon>Actinomycetota</taxon>
        <taxon>Actinomycetes</taxon>
        <taxon>Kitasatosporales</taxon>
        <taxon>Streptomycetaceae</taxon>
        <taxon>Streptomyces</taxon>
    </lineage>
</organism>
<sequence length="294" mass="31187">MNVNTPGRQLLFSTVRLDNVTASGAVSTGTGFILLADLENGRMCPLLVTNKHVVAHAARLSAHFIVRKPDIDEPNLGQGAEVALPPNGYFGHPNPRVDIAVVPLASVLQQFGAQLFMRALPLSLLATEVANLYVDAIEEITFIGYPNGHRDPKHLTPIIRRGITATPLDLDMGGDPAFLVDGSVFGGSSGSPVFLFNEGSYRASDNGLTIGTRIVLIGIVSATMVRHAQLPIEAANAEHVKIAQELNLGVVFNARAIKETIEAFVTSAGEKLRTLDGGPLVSVDPVTETSTPLT</sequence>
<keyword evidence="1" id="KW-0645">Protease</keyword>